<evidence type="ECO:0000313" key="2">
    <source>
        <dbReference type="EMBL" id="VVO20907.1"/>
    </source>
</evidence>
<evidence type="ECO:0000313" key="3">
    <source>
        <dbReference type="Proteomes" id="UP000337909"/>
    </source>
</evidence>
<dbReference type="Proteomes" id="UP000337909">
    <property type="component" value="Unassembled WGS sequence"/>
</dbReference>
<feature type="compositionally biased region" description="Low complexity" evidence="1">
    <location>
        <begin position="135"/>
        <end position="145"/>
    </location>
</feature>
<sequence>MQRNIVSDLGFRERIEHHFLAQTLQAQFVAQRAERMIERYHLGEAQARQPHKPRAATSPRHIVDELDRRPIAPVQVFGHQQQRALLCVAVQQFTHFPQHAVRTDAGKLAPQCVSLLRSAQPRQLQQPGRRHGAQQRRQGGVAAAQIGQRLQHRQVRLAGAVVFHAMAACAGDAAKAGEEILDQRGLANPRFSGEPDYCTLAAVSPLPRPLQL</sequence>
<dbReference type="AlphaFoldDB" id="A0A5E7DTP7"/>
<protein>
    <submittedName>
        <fullName evidence="2">Uncharacterized protein</fullName>
    </submittedName>
</protein>
<accession>A0A5E7DTP7</accession>
<organism evidence="2 3">
    <name type="scientific">Pseudomonas fluorescens</name>
    <dbReference type="NCBI Taxonomy" id="294"/>
    <lineage>
        <taxon>Bacteria</taxon>
        <taxon>Pseudomonadati</taxon>
        <taxon>Pseudomonadota</taxon>
        <taxon>Gammaproteobacteria</taxon>
        <taxon>Pseudomonadales</taxon>
        <taxon>Pseudomonadaceae</taxon>
        <taxon>Pseudomonas</taxon>
    </lineage>
</organism>
<reference evidence="2 3" key="1">
    <citation type="submission" date="2019-09" db="EMBL/GenBank/DDBJ databases">
        <authorList>
            <person name="Chandra G."/>
            <person name="Truman W A."/>
        </authorList>
    </citation>
    <scope>NUCLEOTIDE SEQUENCE [LARGE SCALE GENOMIC DNA]</scope>
    <source>
        <strain evidence="2">PS691</strain>
    </source>
</reference>
<name>A0A5E7DTP7_PSEFL</name>
<gene>
    <name evidence="2" type="ORF">PS691_04182</name>
</gene>
<dbReference type="EMBL" id="CABVHQ010000048">
    <property type="protein sequence ID" value="VVO20907.1"/>
    <property type="molecule type" value="Genomic_DNA"/>
</dbReference>
<feature type="region of interest" description="Disordered" evidence="1">
    <location>
        <begin position="120"/>
        <end position="145"/>
    </location>
</feature>
<evidence type="ECO:0000256" key="1">
    <source>
        <dbReference type="SAM" id="MobiDB-lite"/>
    </source>
</evidence>
<proteinExistence type="predicted"/>